<dbReference type="InterPro" id="IPR045584">
    <property type="entry name" value="Pilin-like"/>
</dbReference>
<dbReference type="Gene3D" id="3.55.40.10">
    <property type="entry name" value="minor pseudopilin epsh domain"/>
    <property type="match status" value="1"/>
</dbReference>
<keyword evidence="13" id="KW-1185">Reference proteome</keyword>
<feature type="domain" description="General secretion pathway GspH" evidence="11">
    <location>
        <begin position="35"/>
        <end position="154"/>
    </location>
</feature>
<evidence type="ECO:0000256" key="5">
    <source>
        <dbReference type="ARBA" id="ARBA00022519"/>
    </source>
</evidence>
<evidence type="ECO:0000256" key="9">
    <source>
        <dbReference type="ARBA" id="ARBA00025772"/>
    </source>
</evidence>
<name>A0A975CK28_9BURK</name>
<keyword evidence="7" id="KW-1133">Transmembrane helix</keyword>
<dbReference type="AlphaFoldDB" id="A0A975CK28"/>
<keyword evidence="4" id="KW-0488">Methylation</keyword>
<dbReference type="Proteomes" id="UP000663903">
    <property type="component" value="Chromosome"/>
</dbReference>
<evidence type="ECO:0000313" key="12">
    <source>
        <dbReference type="EMBL" id="QTD47271.1"/>
    </source>
</evidence>
<proteinExistence type="inferred from homology"/>
<gene>
    <name evidence="12" type="ORF">J1M35_05025</name>
</gene>
<keyword evidence="3" id="KW-1003">Cell membrane</keyword>
<dbReference type="GO" id="GO:0005886">
    <property type="term" value="C:plasma membrane"/>
    <property type="evidence" value="ECO:0007669"/>
    <property type="project" value="UniProtKB-SubCell"/>
</dbReference>
<evidence type="ECO:0000256" key="1">
    <source>
        <dbReference type="ARBA" id="ARBA00004377"/>
    </source>
</evidence>
<accession>A0A975CK28</accession>
<dbReference type="InterPro" id="IPR022346">
    <property type="entry name" value="T2SS_GspH"/>
</dbReference>
<dbReference type="GO" id="GO:0015627">
    <property type="term" value="C:type II protein secretion system complex"/>
    <property type="evidence" value="ECO:0007669"/>
    <property type="project" value="InterPro"/>
</dbReference>
<evidence type="ECO:0000256" key="4">
    <source>
        <dbReference type="ARBA" id="ARBA00022481"/>
    </source>
</evidence>
<dbReference type="EMBL" id="CP071796">
    <property type="protein sequence ID" value="QTD47271.1"/>
    <property type="molecule type" value="Genomic_DNA"/>
</dbReference>
<reference evidence="12" key="1">
    <citation type="submission" date="2021-03" db="EMBL/GenBank/DDBJ databases">
        <title>Ottowia sp. 27C isolated from the cloaca of a Giant Asian pond turtle (Heosemys grandis).</title>
        <authorList>
            <person name="Spergser J."/>
            <person name="Busse H.-J."/>
        </authorList>
    </citation>
    <scope>NUCLEOTIDE SEQUENCE</scope>
    <source>
        <strain evidence="12">27C</strain>
    </source>
</reference>
<evidence type="ECO:0000256" key="7">
    <source>
        <dbReference type="ARBA" id="ARBA00022989"/>
    </source>
</evidence>
<dbReference type="Pfam" id="PF12019">
    <property type="entry name" value="GspH"/>
    <property type="match status" value="1"/>
</dbReference>
<keyword evidence="5" id="KW-0997">Cell inner membrane</keyword>
<dbReference type="KEGG" id="otd:J1M35_05025"/>
<evidence type="ECO:0000256" key="8">
    <source>
        <dbReference type="ARBA" id="ARBA00023136"/>
    </source>
</evidence>
<dbReference type="SUPFAM" id="SSF54523">
    <property type="entry name" value="Pili subunits"/>
    <property type="match status" value="1"/>
</dbReference>
<evidence type="ECO:0000256" key="3">
    <source>
        <dbReference type="ARBA" id="ARBA00022475"/>
    </source>
</evidence>
<evidence type="ECO:0000313" key="13">
    <source>
        <dbReference type="Proteomes" id="UP000663903"/>
    </source>
</evidence>
<evidence type="ECO:0000256" key="10">
    <source>
        <dbReference type="ARBA" id="ARBA00030775"/>
    </source>
</evidence>
<evidence type="ECO:0000256" key="6">
    <source>
        <dbReference type="ARBA" id="ARBA00022692"/>
    </source>
</evidence>
<keyword evidence="8" id="KW-0472">Membrane</keyword>
<evidence type="ECO:0000259" key="11">
    <source>
        <dbReference type="Pfam" id="PF12019"/>
    </source>
</evidence>
<comment type="subcellular location">
    <subcellularLocation>
        <location evidence="1">Cell inner membrane</location>
        <topology evidence="1">Single-pass membrane protein</topology>
    </subcellularLocation>
</comment>
<organism evidence="12 13">
    <name type="scientific">Ottowia testudinis</name>
    <dbReference type="NCBI Taxonomy" id="2816950"/>
    <lineage>
        <taxon>Bacteria</taxon>
        <taxon>Pseudomonadati</taxon>
        <taxon>Pseudomonadota</taxon>
        <taxon>Betaproteobacteria</taxon>
        <taxon>Burkholderiales</taxon>
        <taxon>Comamonadaceae</taxon>
        <taxon>Ottowia</taxon>
    </lineage>
</organism>
<comment type="similarity">
    <text evidence="9">Belongs to the GSP H family.</text>
</comment>
<evidence type="ECO:0000256" key="2">
    <source>
        <dbReference type="ARBA" id="ARBA00021549"/>
    </source>
</evidence>
<keyword evidence="6" id="KW-0812">Transmembrane</keyword>
<protein>
    <recommendedName>
        <fullName evidence="2">Type II secretion system protein H</fullName>
    </recommendedName>
    <alternativeName>
        <fullName evidence="10">General secretion pathway protein H</fullName>
    </alternativeName>
</protein>
<sequence>MIELMVVISIVAILMALAAPSFRDLINRNRISSTINNLSADYSYAKSEAVRLGGPVTMCVSTDGASCAAAATPSNWHAGWMIFQDDNNDQARQDTEKVLRYRPALKGADKLTADAAAISVNRNGFKPGAAVQLMLRTDPEDQQATRCMVINIGGQQKITKRGETQYGKTCAP</sequence>
<dbReference type="GO" id="GO:0015628">
    <property type="term" value="P:protein secretion by the type II secretion system"/>
    <property type="evidence" value="ECO:0007669"/>
    <property type="project" value="InterPro"/>
</dbReference>